<dbReference type="AlphaFoldDB" id="A0A6A4H9D8"/>
<accession>A0A6A4H9D8</accession>
<feature type="signal peptide" evidence="2">
    <location>
        <begin position="1"/>
        <end position="22"/>
    </location>
</feature>
<evidence type="ECO:0000313" key="3">
    <source>
        <dbReference type="EMBL" id="KAE9394416.1"/>
    </source>
</evidence>
<dbReference type="EMBL" id="ML769550">
    <property type="protein sequence ID" value="KAE9394416.1"/>
    <property type="molecule type" value="Genomic_DNA"/>
</dbReference>
<dbReference type="Proteomes" id="UP000799118">
    <property type="component" value="Unassembled WGS sequence"/>
</dbReference>
<reference evidence="3" key="1">
    <citation type="journal article" date="2019" name="Environ. Microbiol.">
        <title>Fungal ecological strategies reflected in gene transcription - a case study of two litter decomposers.</title>
        <authorList>
            <person name="Barbi F."/>
            <person name="Kohler A."/>
            <person name="Barry K."/>
            <person name="Baskaran P."/>
            <person name="Daum C."/>
            <person name="Fauchery L."/>
            <person name="Ihrmark K."/>
            <person name="Kuo A."/>
            <person name="LaButti K."/>
            <person name="Lipzen A."/>
            <person name="Morin E."/>
            <person name="Grigoriev I.V."/>
            <person name="Henrissat B."/>
            <person name="Lindahl B."/>
            <person name="Martin F."/>
        </authorList>
    </citation>
    <scope>NUCLEOTIDE SEQUENCE</scope>
    <source>
        <strain evidence="3">JB14</strain>
    </source>
</reference>
<proteinExistence type="predicted"/>
<feature type="region of interest" description="Disordered" evidence="1">
    <location>
        <begin position="34"/>
        <end position="71"/>
    </location>
</feature>
<sequence>MHLLVKCRSLALAFITLIAVHAVPLPANVPAATSVTQAAPPGPHPAVGSTTSSLTLHNSPQAVQSEEEIPRWISRKPLDQEEVTSTEKNVFSKEQFVIRHFCTDFLMLRIFHSRNYADGDHTR</sequence>
<evidence type="ECO:0000313" key="4">
    <source>
        <dbReference type="Proteomes" id="UP000799118"/>
    </source>
</evidence>
<name>A0A6A4H9D8_9AGAR</name>
<keyword evidence="4" id="KW-1185">Reference proteome</keyword>
<gene>
    <name evidence="3" type="ORF">BT96DRAFT_188404</name>
</gene>
<evidence type="ECO:0000256" key="1">
    <source>
        <dbReference type="SAM" id="MobiDB-lite"/>
    </source>
</evidence>
<feature type="chain" id="PRO_5025655206" evidence="2">
    <location>
        <begin position="23"/>
        <end position="123"/>
    </location>
</feature>
<feature type="compositionally biased region" description="Polar residues" evidence="1">
    <location>
        <begin position="48"/>
        <end position="64"/>
    </location>
</feature>
<keyword evidence="2" id="KW-0732">Signal</keyword>
<organism evidence="3 4">
    <name type="scientific">Gymnopus androsaceus JB14</name>
    <dbReference type="NCBI Taxonomy" id="1447944"/>
    <lineage>
        <taxon>Eukaryota</taxon>
        <taxon>Fungi</taxon>
        <taxon>Dikarya</taxon>
        <taxon>Basidiomycota</taxon>
        <taxon>Agaricomycotina</taxon>
        <taxon>Agaricomycetes</taxon>
        <taxon>Agaricomycetidae</taxon>
        <taxon>Agaricales</taxon>
        <taxon>Marasmiineae</taxon>
        <taxon>Omphalotaceae</taxon>
        <taxon>Gymnopus</taxon>
    </lineage>
</organism>
<protein>
    <submittedName>
        <fullName evidence="3">Uncharacterized protein</fullName>
    </submittedName>
</protein>
<evidence type="ECO:0000256" key="2">
    <source>
        <dbReference type="SAM" id="SignalP"/>
    </source>
</evidence>